<sequence length="124" mass="14055">MPTASNSVPSVSWNVALLAQFPGAHRRAANPKCNQWIQPAPTPNGETMKNPPLPLNDKWDRDIRKARQACGSEALPGNVHQSEQQSWEHQLYLPRKCTTQSLHDSSGRKVQVRRVDNMVEDRYE</sequence>
<evidence type="ECO:0000313" key="2">
    <source>
        <dbReference type="Proteomes" id="UP001497482"/>
    </source>
</evidence>
<dbReference type="EMBL" id="OZ035824">
    <property type="protein sequence ID" value="CAL1593249.1"/>
    <property type="molecule type" value="Genomic_DNA"/>
</dbReference>
<accession>A0AAV2KUE9</accession>
<gene>
    <name evidence="1" type="ORF">KC01_LOCUS22380</name>
</gene>
<protein>
    <submittedName>
        <fullName evidence="1">Uncharacterized protein</fullName>
    </submittedName>
</protein>
<keyword evidence="2" id="KW-1185">Reference proteome</keyword>
<name>A0AAV2KUE9_KNICA</name>
<dbReference type="AlphaFoldDB" id="A0AAV2KUE9"/>
<proteinExistence type="predicted"/>
<reference evidence="1 2" key="1">
    <citation type="submission" date="2024-04" db="EMBL/GenBank/DDBJ databases">
        <authorList>
            <person name="Waldvogel A.-M."/>
            <person name="Schoenle A."/>
        </authorList>
    </citation>
    <scope>NUCLEOTIDE SEQUENCE [LARGE SCALE GENOMIC DNA]</scope>
</reference>
<evidence type="ECO:0000313" key="1">
    <source>
        <dbReference type="EMBL" id="CAL1593249.1"/>
    </source>
</evidence>
<dbReference type="Proteomes" id="UP001497482">
    <property type="component" value="Chromosome 2"/>
</dbReference>
<organism evidence="1 2">
    <name type="scientific">Knipowitschia caucasica</name>
    <name type="common">Caucasian dwarf goby</name>
    <name type="synonym">Pomatoschistus caucasicus</name>
    <dbReference type="NCBI Taxonomy" id="637954"/>
    <lineage>
        <taxon>Eukaryota</taxon>
        <taxon>Metazoa</taxon>
        <taxon>Chordata</taxon>
        <taxon>Craniata</taxon>
        <taxon>Vertebrata</taxon>
        <taxon>Euteleostomi</taxon>
        <taxon>Actinopterygii</taxon>
        <taxon>Neopterygii</taxon>
        <taxon>Teleostei</taxon>
        <taxon>Neoteleostei</taxon>
        <taxon>Acanthomorphata</taxon>
        <taxon>Gobiaria</taxon>
        <taxon>Gobiiformes</taxon>
        <taxon>Gobioidei</taxon>
        <taxon>Gobiidae</taxon>
        <taxon>Gobiinae</taxon>
        <taxon>Knipowitschia</taxon>
    </lineage>
</organism>